<gene>
    <name evidence="2" type="ORF">GSB_155013</name>
</gene>
<dbReference type="EMBL" id="AHHH01000245">
    <property type="protein sequence ID" value="ESU40347.1"/>
    <property type="molecule type" value="Genomic_DNA"/>
</dbReference>
<feature type="compositionally biased region" description="Polar residues" evidence="1">
    <location>
        <begin position="150"/>
        <end position="159"/>
    </location>
</feature>
<feature type="non-terminal residue" evidence="2">
    <location>
        <position position="1"/>
    </location>
</feature>
<dbReference type="AlphaFoldDB" id="V6TPS2"/>
<name>V6TPS2_GIAIN</name>
<comment type="caution">
    <text evidence="2">The sequence shown here is derived from an EMBL/GenBank/DDBJ whole genome shotgun (WGS) entry which is preliminary data.</text>
</comment>
<reference evidence="2 3" key="2">
    <citation type="journal article" date="2013" name="Genome Biol. Evol.">
        <title>Genome sequencing of Giardia lamblia genotypes A2 and B isolates (DH and GS) and comparative analysis with the genomes of genotypes A1 and E (WB and Pig).</title>
        <authorList>
            <person name="Adam R.D."/>
            <person name="Dahlstrom E.W."/>
            <person name="Martens C.A."/>
            <person name="Bruno D.P."/>
            <person name="Barbian K.D."/>
            <person name="Ricklefs S.M."/>
            <person name="Hernandez M.M."/>
            <person name="Narla N.P."/>
            <person name="Patel R.B."/>
            <person name="Porcella S.F."/>
            <person name="Nash T.E."/>
        </authorList>
    </citation>
    <scope>NUCLEOTIDE SEQUENCE [LARGE SCALE GENOMIC DNA]</scope>
    <source>
        <strain evidence="2 3">GS</strain>
    </source>
</reference>
<sequence length="283" mass="30725">VCRPPAGMRAWLTTRRTEGTSHSPAQMIIMPVSKETVCDLRQRLAEHSTYNQPLQIPLLHILQGPRLPVRPSYGGNSLTRSELRREAPSGPASTAIGDVVGTRGAELSPGHPRSDAARLKHSSPLSGPPVLRSETSWEHGVPNFPPATHAQMQRGSSTHLRCPARQYCDRRRRGNTGCRTFPRPPTLRCSAAQALISAVRPASTAIGDVVGTRGAELSPGHPRSDAARLKHSSPLPGPPVLRSETSWEHGVPNFPPATHAPHQGQRTAPPRRHRHSVHMSSDQ</sequence>
<evidence type="ECO:0000256" key="1">
    <source>
        <dbReference type="SAM" id="MobiDB-lite"/>
    </source>
</evidence>
<dbReference type="Proteomes" id="UP000018040">
    <property type="component" value="Unassembled WGS sequence"/>
</dbReference>
<proteinExistence type="predicted"/>
<reference evidence="3" key="1">
    <citation type="submission" date="2012-02" db="EMBL/GenBank/DDBJ databases">
        <title>Genome sequencing of Giardia lamblia Genotypes A2 and B isolates (DH and GS) and comparative analysis with the genomes of Genotypes A1 and E (WB and Pig).</title>
        <authorList>
            <person name="Adam R."/>
            <person name="Dahlstrom E."/>
            <person name="Martens C."/>
            <person name="Bruno D."/>
            <person name="Barbian K."/>
            <person name="Porcella S.F."/>
            <person name="Nash T."/>
        </authorList>
    </citation>
    <scope>NUCLEOTIDE SEQUENCE</scope>
    <source>
        <strain evidence="3">GS</strain>
    </source>
</reference>
<accession>V6TPS2</accession>
<evidence type="ECO:0000313" key="3">
    <source>
        <dbReference type="Proteomes" id="UP000018040"/>
    </source>
</evidence>
<evidence type="ECO:0000313" key="2">
    <source>
        <dbReference type="EMBL" id="ESU40347.1"/>
    </source>
</evidence>
<feature type="region of interest" description="Disordered" evidence="1">
    <location>
        <begin position="213"/>
        <end position="283"/>
    </location>
</feature>
<organism evidence="2 3">
    <name type="scientific">Giardia intestinalis</name>
    <name type="common">Giardia lamblia</name>
    <dbReference type="NCBI Taxonomy" id="5741"/>
    <lineage>
        <taxon>Eukaryota</taxon>
        <taxon>Metamonada</taxon>
        <taxon>Diplomonadida</taxon>
        <taxon>Hexamitidae</taxon>
        <taxon>Giardiinae</taxon>
        <taxon>Giardia</taxon>
    </lineage>
</organism>
<feature type="region of interest" description="Disordered" evidence="1">
    <location>
        <begin position="72"/>
        <end position="161"/>
    </location>
</feature>
<protein>
    <submittedName>
        <fullName evidence="2">Uncharacterized protein</fullName>
    </submittedName>
</protein>